<sequence>MATTQTVRRWVLTGAVTAITITGSIYGATLKDDLEIHKKRKQILEATPEEKIAALEIARAELVSKKNELERKVTRFRERRSKEKENEGR</sequence>
<gene>
    <name evidence="2" type="ORF">T440DRAFT_395627</name>
</gene>
<dbReference type="OrthoDB" id="5428081at2759"/>
<organism evidence="2 3">
    <name type="scientific">Plenodomus tracheiphilus IPT5</name>
    <dbReference type="NCBI Taxonomy" id="1408161"/>
    <lineage>
        <taxon>Eukaryota</taxon>
        <taxon>Fungi</taxon>
        <taxon>Dikarya</taxon>
        <taxon>Ascomycota</taxon>
        <taxon>Pezizomycotina</taxon>
        <taxon>Dothideomycetes</taxon>
        <taxon>Pleosporomycetidae</taxon>
        <taxon>Pleosporales</taxon>
        <taxon>Pleosporineae</taxon>
        <taxon>Leptosphaeriaceae</taxon>
        <taxon>Plenodomus</taxon>
    </lineage>
</organism>
<protein>
    <submittedName>
        <fullName evidence="2">Uncharacterized protein</fullName>
    </submittedName>
</protein>
<dbReference type="AlphaFoldDB" id="A0A6A7B9D5"/>
<evidence type="ECO:0000256" key="1">
    <source>
        <dbReference type="SAM" id="Coils"/>
    </source>
</evidence>
<keyword evidence="3" id="KW-1185">Reference proteome</keyword>
<evidence type="ECO:0000313" key="3">
    <source>
        <dbReference type="Proteomes" id="UP000799423"/>
    </source>
</evidence>
<reference evidence="2" key="1">
    <citation type="submission" date="2020-01" db="EMBL/GenBank/DDBJ databases">
        <authorList>
            <consortium name="DOE Joint Genome Institute"/>
            <person name="Haridas S."/>
            <person name="Albert R."/>
            <person name="Binder M."/>
            <person name="Bloem J."/>
            <person name="Labutti K."/>
            <person name="Salamov A."/>
            <person name="Andreopoulos B."/>
            <person name="Baker S.E."/>
            <person name="Barry K."/>
            <person name="Bills G."/>
            <person name="Bluhm B.H."/>
            <person name="Cannon C."/>
            <person name="Castanera R."/>
            <person name="Culley D.E."/>
            <person name="Daum C."/>
            <person name="Ezra D."/>
            <person name="Gonzalez J.B."/>
            <person name="Henrissat B."/>
            <person name="Kuo A."/>
            <person name="Liang C."/>
            <person name="Lipzen A."/>
            <person name="Lutzoni F."/>
            <person name="Magnuson J."/>
            <person name="Mondo S."/>
            <person name="Nolan M."/>
            <person name="Ohm R."/>
            <person name="Pangilinan J."/>
            <person name="Park H.-J."/>
            <person name="Ramirez L."/>
            <person name="Alfaro M."/>
            <person name="Sun H."/>
            <person name="Tritt A."/>
            <person name="Yoshinaga Y."/>
            <person name="Zwiers L.-H."/>
            <person name="Turgeon B.G."/>
            <person name="Goodwin S.B."/>
            <person name="Spatafora J.W."/>
            <person name="Crous P.W."/>
            <person name="Grigoriev I.V."/>
        </authorList>
    </citation>
    <scope>NUCLEOTIDE SEQUENCE</scope>
    <source>
        <strain evidence="2">IPT5</strain>
    </source>
</reference>
<feature type="coiled-coil region" evidence="1">
    <location>
        <begin position="52"/>
        <end position="86"/>
    </location>
</feature>
<evidence type="ECO:0000313" key="2">
    <source>
        <dbReference type="EMBL" id="KAF2851019.1"/>
    </source>
</evidence>
<dbReference type="Proteomes" id="UP000799423">
    <property type="component" value="Unassembled WGS sequence"/>
</dbReference>
<accession>A0A6A7B9D5</accession>
<proteinExistence type="predicted"/>
<keyword evidence="1" id="KW-0175">Coiled coil</keyword>
<name>A0A6A7B9D5_9PLEO</name>
<dbReference type="EMBL" id="MU006304">
    <property type="protein sequence ID" value="KAF2851019.1"/>
    <property type="molecule type" value="Genomic_DNA"/>
</dbReference>